<comment type="similarity">
    <text evidence="1">Belongs to the MsrA Met sulfoxide reductase family.</text>
</comment>
<reference evidence="8 9" key="1">
    <citation type="journal article" date="2012" name="Genome Biol.">
        <title>Genome and low-iron response of an oceanic diatom adapted to chronic iron limitation.</title>
        <authorList>
            <person name="Lommer M."/>
            <person name="Specht M."/>
            <person name="Roy A.S."/>
            <person name="Kraemer L."/>
            <person name="Andreson R."/>
            <person name="Gutowska M.A."/>
            <person name="Wolf J."/>
            <person name="Bergner S.V."/>
            <person name="Schilhabel M.B."/>
            <person name="Klostermeier U.C."/>
            <person name="Beiko R.G."/>
            <person name="Rosenstiel P."/>
            <person name="Hippler M."/>
            <person name="Laroche J."/>
        </authorList>
    </citation>
    <scope>NUCLEOTIDE SEQUENCE [LARGE SCALE GENOMIC DNA]</scope>
    <source>
        <strain evidence="8 9">CCMP1005</strain>
    </source>
</reference>
<proteinExistence type="inferred from homology"/>
<evidence type="ECO:0000256" key="2">
    <source>
        <dbReference type="ARBA" id="ARBA00012502"/>
    </source>
</evidence>
<accession>K0TIA2</accession>
<keyword evidence="9" id="KW-1185">Reference proteome</keyword>
<dbReference type="InterPro" id="IPR036509">
    <property type="entry name" value="Met_Sox_Rdtase_MsrA_sf"/>
</dbReference>
<dbReference type="Proteomes" id="UP000266841">
    <property type="component" value="Unassembled WGS sequence"/>
</dbReference>
<sequence>KDWVEGVRVVYDDEEVTYEELLDEFMVSQKPGYQRQYASVIFVDDKDEEKAARQWIKRADPAVLERRKDGLTYDVVEIEPTSAFFRAEEYHQKYWDKLKFKAFAGVLLIIGDDGPWFAPVRDELEQFRLPLGADSLSFNGVCQAILFAGMIWLLVERLLQQLDVFGGSRELRRGDLQNHHGGVRRGHRDNGPVAMPEDESVDTIASDEGSDSHRHKPRVLLSVVLFAFFMIGLFAAMGSVGFGVGAAIGGECSTMMPARRRENAHTGNMQLDTGDRSYVGAADCWEARHLRHLSNVHAQSSSRQQTPRGDLRGVVPSKSKKEDERSLEQDSLSSSDDGLGYKDDAKYSAAHIDAGSICRALFRDSIYHALKDVQANDVQAEPTNNPAAHPAAHSEPTNNAAAHSAAHLATHSAAHSATHM</sequence>
<evidence type="ECO:0000256" key="3">
    <source>
        <dbReference type="ARBA" id="ARBA00023002"/>
    </source>
</evidence>
<evidence type="ECO:0000256" key="1">
    <source>
        <dbReference type="ARBA" id="ARBA00005591"/>
    </source>
</evidence>
<dbReference type="OrthoDB" id="77405at2759"/>
<dbReference type="PANTHER" id="PTHR43774:SF1">
    <property type="entry name" value="PEPTIDE METHIONINE SULFOXIDE REDUCTASE MSRA 2"/>
    <property type="match status" value="1"/>
</dbReference>
<dbReference type="PANTHER" id="PTHR43774">
    <property type="entry name" value="PEPTIDE METHIONINE SULFOXIDE REDUCTASE"/>
    <property type="match status" value="1"/>
</dbReference>
<evidence type="ECO:0000313" key="8">
    <source>
        <dbReference type="EMBL" id="EJK76719.1"/>
    </source>
</evidence>
<evidence type="ECO:0000256" key="6">
    <source>
        <dbReference type="SAM" id="Phobius"/>
    </source>
</evidence>
<dbReference type="Gene3D" id="3.30.1060.10">
    <property type="entry name" value="Peptide methionine sulphoxide reductase MsrA"/>
    <property type="match status" value="1"/>
</dbReference>
<evidence type="ECO:0000256" key="5">
    <source>
        <dbReference type="SAM" id="MobiDB-lite"/>
    </source>
</evidence>
<feature type="region of interest" description="Disordered" evidence="5">
    <location>
        <begin position="296"/>
        <end position="340"/>
    </location>
</feature>
<dbReference type="InterPro" id="IPR002569">
    <property type="entry name" value="Met_Sox_Rdtase_MsrA_dom"/>
</dbReference>
<dbReference type="GO" id="GO:0008113">
    <property type="term" value="F:peptide-methionine (S)-S-oxide reductase activity"/>
    <property type="evidence" value="ECO:0007669"/>
    <property type="project" value="UniProtKB-EC"/>
</dbReference>
<feature type="region of interest" description="Disordered" evidence="5">
    <location>
        <begin position="380"/>
        <end position="420"/>
    </location>
</feature>
<feature type="region of interest" description="Disordered" evidence="5">
    <location>
        <begin position="176"/>
        <end position="195"/>
    </location>
</feature>
<name>K0TIA2_THAOC</name>
<evidence type="ECO:0000259" key="7">
    <source>
        <dbReference type="Pfam" id="PF01625"/>
    </source>
</evidence>
<dbReference type="EMBL" id="AGNL01001789">
    <property type="protein sequence ID" value="EJK76719.1"/>
    <property type="molecule type" value="Genomic_DNA"/>
</dbReference>
<dbReference type="EC" id="1.8.4.11" evidence="2"/>
<dbReference type="Pfam" id="PF01625">
    <property type="entry name" value="PMSR"/>
    <property type="match status" value="1"/>
</dbReference>
<organism evidence="8 9">
    <name type="scientific">Thalassiosira oceanica</name>
    <name type="common">Marine diatom</name>
    <dbReference type="NCBI Taxonomy" id="159749"/>
    <lineage>
        <taxon>Eukaryota</taxon>
        <taxon>Sar</taxon>
        <taxon>Stramenopiles</taxon>
        <taxon>Ochrophyta</taxon>
        <taxon>Bacillariophyta</taxon>
        <taxon>Coscinodiscophyceae</taxon>
        <taxon>Thalassiosirophycidae</taxon>
        <taxon>Thalassiosirales</taxon>
        <taxon>Thalassiosiraceae</taxon>
        <taxon>Thalassiosira</taxon>
    </lineage>
</organism>
<dbReference type="AlphaFoldDB" id="K0TIA2"/>
<keyword evidence="6" id="KW-1133">Transmembrane helix</keyword>
<feature type="domain" description="Peptide methionine sulphoxide reductase MsrA" evidence="7">
    <location>
        <begin position="3"/>
        <end position="98"/>
    </location>
</feature>
<dbReference type="SUPFAM" id="SSF55068">
    <property type="entry name" value="Peptide methionine sulfoxide reductase"/>
    <property type="match status" value="1"/>
</dbReference>
<protein>
    <recommendedName>
        <fullName evidence="2">peptide-methionine (S)-S-oxide reductase</fullName>
        <ecNumber evidence="2">1.8.4.11</ecNumber>
    </recommendedName>
    <alternativeName>
        <fullName evidence="4">Peptide-methionine (S)-S-oxide reductase</fullName>
    </alternativeName>
</protein>
<evidence type="ECO:0000313" key="9">
    <source>
        <dbReference type="Proteomes" id="UP000266841"/>
    </source>
</evidence>
<keyword evidence="3" id="KW-0560">Oxidoreductase</keyword>
<keyword evidence="6" id="KW-0472">Membrane</keyword>
<feature type="compositionally biased region" description="Polar residues" evidence="5">
    <location>
        <begin position="296"/>
        <end position="307"/>
    </location>
</feature>
<dbReference type="eggNOG" id="ENOG502RVF8">
    <property type="taxonomic scope" value="Eukaryota"/>
</dbReference>
<comment type="caution">
    <text evidence="8">The sequence shown here is derived from an EMBL/GenBank/DDBJ whole genome shotgun (WGS) entry which is preliminary data.</text>
</comment>
<keyword evidence="6" id="KW-0812">Transmembrane</keyword>
<feature type="non-terminal residue" evidence="8">
    <location>
        <position position="1"/>
    </location>
</feature>
<gene>
    <name evidence="8" type="ORF">THAOC_01502</name>
</gene>
<feature type="compositionally biased region" description="Basic and acidic residues" evidence="5">
    <location>
        <begin position="319"/>
        <end position="328"/>
    </location>
</feature>
<feature type="compositionally biased region" description="Low complexity" evidence="5">
    <location>
        <begin position="329"/>
        <end position="338"/>
    </location>
</feature>
<feature type="transmembrane region" description="Helical" evidence="6">
    <location>
        <begin position="219"/>
        <end position="248"/>
    </location>
</feature>
<evidence type="ECO:0000256" key="4">
    <source>
        <dbReference type="ARBA" id="ARBA00030643"/>
    </source>
</evidence>